<name>A0A3S0VA16_9GAMM</name>
<dbReference type="Pfam" id="PF03306">
    <property type="entry name" value="AAL_decarboxy"/>
    <property type="match status" value="1"/>
</dbReference>
<dbReference type="PANTHER" id="PTHR35524">
    <property type="entry name" value="ALPHA-ACETOLACTATE DECARBOXYLASE"/>
    <property type="match status" value="1"/>
</dbReference>
<dbReference type="PANTHER" id="PTHR35524:SF1">
    <property type="entry name" value="ALPHA-ACETOLACTATE DECARBOXYLASE"/>
    <property type="match status" value="1"/>
</dbReference>
<evidence type="ECO:0000256" key="4">
    <source>
        <dbReference type="ARBA" id="ARBA00013204"/>
    </source>
</evidence>
<evidence type="ECO:0000256" key="7">
    <source>
        <dbReference type="ARBA" id="ARBA00023061"/>
    </source>
</evidence>
<comment type="catalytic activity">
    <reaction evidence="1 9">
        <text>(2S)-2-acetolactate + H(+) = (R)-acetoin + CO2</text>
        <dbReference type="Rhea" id="RHEA:21580"/>
        <dbReference type="ChEBI" id="CHEBI:15378"/>
        <dbReference type="ChEBI" id="CHEBI:15686"/>
        <dbReference type="ChEBI" id="CHEBI:16526"/>
        <dbReference type="ChEBI" id="CHEBI:58476"/>
        <dbReference type="EC" id="4.1.1.5"/>
    </reaction>
</comment>
<evidence type="ECO:0000256" key="3">
    <source>
        <dbReference type="ARBA" id="ARBA00007106"/>
    </source>
</evidence>
<evidence type="ECO:0000256" key="5">
    <source>
        <dbReference type="ARBA" id="ARBA00020164"/>
    </source>
</evidence>
<dbReference type="PIRSF" id="PIRSF001332">
    <property type="entry name" value="Acetolac_decarb"/>
    <property type="match status" value="1"/>
</dbReference>
<evidence type="ECO:0000313" key="10">
    <source>
        <dbReference type="EMBL" id="RUQ84435.1"/>
    </source>
</evidence>
<accession>A0A3S0VA16</accession>
<keyword evidence="6 9" id="KW-0210">Decarboxylase</keyword>
<dbReference type="GO" id="GO:0047605">
    <property type="term" value="F:acetolactate decarboxylase activity"/>
    <property type="evidence" value="ECO:0007669"/>
    <property type="project" value="UniProtKB-UniRule"/>
</dbReference>
<comment type="caution">
    <text evidence="10">The sequence shown here is derived from an EMBL/GenBank/DDBJ whole genome shotgun (WGS) entry which is preliminary data.</text>
</comment>
<keyword evidence="8 9" id="KW-0456">Lyase</keyword>
<sequence>MSILYQYSHFLAVSKGCYDGGLSIKELKKHGNLGLGTFHALDGELVVIDNQFYHCANGQTRLAEDSELLPWAAIANLGAGRSFTIKNIVSIEELQSVLLAHVPTKNYPAALRIKAHAANIALGSVPKQTKPYKAISAIIEDSILINTGEITADLGGFYTPEFMFPMKAKGIHLHFVDENRRIGGHVLELQLISAEIYWQQLTAINIIFPQADEYKNANLSLADNLPKFEDKLNQ</sequence>
<keyword evidence="7 9" id="KW-0005">Acetoin biosynthesis</keyword>
<dbReference type="InterPro" id="IPR005128">
    <property type="entry name" value="Acetolactate_a_deCO2ase"/>
</dbReference>
<comment type="similarity">
    <text evidence="3 9">Belongs to the alpha-acetolactate decarboxylase family.</text>
</comment>
<dbReference type="UniPathway" id="UPA00626">
    <property type="reaction ID" value="UER00678"/>
</dbReference>
<evidence type="ECO:0000313" key="11">
    <source>
        <dbReference type="Proteomes" id="UP000288012"/>
    </source>
</evidence>
<evidence type="ECO:0000256" key="8">
    <source>
        <dbReference type="ARBA" id="ARBA00023239"/>
    </source>
</evidence>
<dbReference type="CDD" id="cd17299">
    <property type="entry name" value="acetolactate_decarboxylase"/>
    <property type="match status" value="1"/>
</dbReference>
<dbReference type="SUPFAM" id="SSF117856">
    <property type="entry name" value="AF0104/ALDC/Ptd012-like"/>
    <property type="match status" value="1"/>
</dbReference>
<dbReference type="Proteomes" id="UP000288012">
    <property type="component" value="Unassembled WGS sequence"/>
</dbReference>
<dbReference type="OrthoDB" id="8612680at2"/>
<reference evidence="10 11" key="1">
    <citation type="submission" date="2018-12" db="EMBL/GenBank/DDBJ databases">
        <title>Legionella sp,whole genome shotgun sequence.</title>
        <authorList>
            <person name="Wu H."/>
        </authorList>
    </citation>
    <scope>NUCLEOTIDE SEQUENCE [LARGE SCALE GENOMIC DNA]</scope>
    <source>
        <strain evidence="11">km714</strain>
    </source>
</reference>
<comment type="pathway">
    <text evidence="2 9">Polyol metabolism; (R,R)-butane-2,3-diol biosynthesis; (R,R)-butane-2,3-diol from pyruvate: step 2/3.</text>
</comment>
<evidence type="ECO:0000256" key="1">
    <source>
        <dbReference type="ARBA" id="ARBA00001784"/>
    </source>
</evidence>
<dbReference type="GO" id="GO:0045151">
    <property type="term" value="P:acetoin biosynthetic process"/>
    <property type="evidence" value="ECO:0007669"/>
    <property type="project" value="UniProtKB-UniRule"/>
</dbReference>
<dbReference type="RefSeq" id="WP_126954679.1">
    <property type="nucleotide sequence ID" value="NZ_RZGR01000027.1"/>
</dbReference>
<evidence type="ECO:0000256" key="9">
    <source>
        <dbReference type="PIRNR" id="PIRNR001332"/>
    </source>
</evidence>
<dbReference type="Gene3D" id="3.30.1330.80">
    <property type="entry name" value="Hypothetical protein, similar to alpha- acetolactate decarboxylase, domain 2"/>
    <property type="match status" value="2"/>
</dbReference>
<evidence type="ECO:0000256" key="2">
    <source>
        <dbReference type="ARBA" id="ARBA00005170"/>
    </source>
</evidence>
<dbReference type="EC" id="4.1.1.5" evidence="4 9"/>
<keyword evidence="11" id="KW-1185">Reference proteome</keyword>
<gene>
    <name evidence="10" type="ORF">EKM59_08650</name>
</gene>
<evidence type="ECO:0000256" key="6">
    <source>
        <dbReference type="ARBA" id="ARBA00022793"/>
    </source>
</evidence>
<dbReference type="EMBL" id="RZGR01000027">
    <property type="protein sequence ID" value="RUQ84435.1"/>
    <property type="molecule type" value="Genomic_DNA"/>
</dbReference>
<protein>
    <recommendedName>
        <fullName evidence="5 9">Alpha-acetolactate decarboxylase</fullName>
        <ecNumber evidence="4 9">4.1.1.5</ecNumber>
    </recommendedName>
</protein>
<dbReference type="AlphaFoldDB" id="A0A3S0VA16"/>
<organism evidence="10 11">
    <name type="scientific">Legionella septentrionalis</name>
    <dbReference type="NCBI Taxonomy" id="2498109"/>
    <lineage>
        <taxon>Bacteria</taxon>
        <taxon>Pseudomonadati</taxon>
        <taxon>Pseudomonadota</taxon>
        <taxon>Gammaproteobacteria</taxon>
        <taxon>Legionellales</taxon>
        <taxon>Legionellaceae</taxon>
        <taxon>Legionella</taxon>
    </lineage>
</organism>
<proteinExistence type="inferred from homology"/>